<evidence type="ECO:0000313" key="1">
    <source>
        <dbReference type="EMBL" id="CDM12457.1"/>
    </source>
</evidence>
<dbReference type="EMBL" id="HG803186">
    <property type="protein sequence ID" value="CDM12457.1"/>
    <property type="molecule type" value="Genomic_DNA"/>
</dbReference>
<organism evidence="1">
    <name type="scientific">Vibrio vulnificus</name>
    <dbReference type="NCBI Taxonomy" id="672"/>
    <lineage>
        <taxon>Bacteria</taxon>
        <taxon>Pseudomonadati</taxon>
        <taxon>Pseudomonadota</taxon>
        <taxon>Gammaproteobacteria</taxon>
        <taxon>Vibrionales</taxon>
        <taxon>Vibrionaceae</taxon>
        <taxon>Vibrio</taxon>
    </lineage>
</organism>
<accession>A0AAI9ELY1</accession>
<geneLocation type="plasmid" evidence="1">
    <name>p48/10</name>
</geneLocation>
<dbReference type="AlphaFoldDB" id="A0AAI9ELY1"/>
<reference evidence="1" key="2">
    <citation type="submission" date="2014-01" db="EMBL/GenBank/DDBJ databases">
        <authorList>
            <person name="Hammerl J."/>
        </authorList>
    </citation>
    <scope>NUCLEOTIDE SEQUENCE</scope>
    <source>
        <strain evidence="1">48/10</strain>
        <plasmid evidence="1">p48/10</plasmid>
    </source>
</reference>
<keyword evidence="1" id="KW-0614">Plasmid</keyword>
<name>A0AAI9ELY1_VIBVL</name>
<protein>
    <submittedName>
        <fullName evidence="1">Uncharacterized protein</fullName>
    </submittedName>
</protein>
<proteinExistence type="predicted"/>
<sequence>MNSRILKKLCKRSEKHPTAFKYLEKVDSGCNDPVESRKFDRKHKVKWCRPKSSRCNYVRFFKNTACYGATSGYYEPEWEDSPAYFILVQLYMDEFTTWDENGAEYHGRKNITPSMVFSHFGI</sequence>
<reference evidence="1" key="1">
    <citation type="journal article" date="2014" name="Genome Announc.">
        <title>Complete Nucleotide Sequence of pVv01, a P1-Like Plasmid Prophage of Vibrio vulnificus.</title>
        <authorList>
            <person name="Hammerl J.A."/>
            <person name="Klevanskaa K."/>
            <person name="Strauch E."/>
            <person name="Hertwig S."/>
        </authorList>
    </citation>
    <scope>NUCLEOTIDE SEQUENCE</scope>
    <source>
        <strain evidence="1">48/10</strain>
    </source>
</reference>